<dbReference type="GO" id="GO:0016020">
    <property type="term" value="C:membrane"/>
    <property type="evidence" value="ECO:0007669"/>
    <property type="project" value="UniProtKB-SubCell"/>
</dbReference>
<dbReference type="EMBL" id="VCKZ01000336">
    <property type="protein sequence ID" value="TMR30575.1"/>
    <property type="molecule type" value="Genomic_DNA"/>
</dbReference>
<keyword evidence="2 3" id="KW-0472">Membrane</keyword>
<evidence type="ECO:0000256" key="3">
    <source>
        <dbReference type="SAM" id="Phobius"/>
    </source>
</evidence>
<gene>
    <name evidence="4" type="ORF">ETD96_33440</name>
</gene>
<name>A0A5S4GC30_9ACTN</name>
<keyword evidence="3" id="KW-1133">Transmembrane helix</keyword>
<evidence type="ECO:0000256" key="1">
    <source>
        <dbReference type="ARBA" id="ARBA00004370"/>
    </source>
</evidence>
<protein>
    <recommendedName>
        <fullName evidence="6">Mce-associated membrane protein</fullName>
    </recommendedName>
</protein>
<reference evidence="4 5" key="1">
    <citation type="submission" date="2019-05" db="EMBL/GenBank/DDBJ databases">
        <title>Draft genome sequence of Actinomadura geliboluensis A8036.</title>
        <authorList>
            <person name="Saricaoglu S."/>
            <person name="Isik K."/>
        </authorList>
    </citation>
    <scope>NUCLEOTIDE SEQUENCE [LARGE SCALE GENOMIC DNA]</scope>
    <source>
        <strain evidence="4 5">A8036</strain>
    </source>
</reference>
<organism evidence="4 5">
    <name type="scientific">Actinomadura geliboluensis</name>
    <dbReference type="NCBI Taxonomy" id="882440"/>
    <lineage>
        <taxon>Bacteria</taxon>
        <taxon>Bacillati</taxon>
        <taxon>Actinomycetota</taxon>
        <taxon>Actinomycetes</taxon>
        <taxon>Streptosporangiales</taxon>
        <taxon>Thermomonosporaceae</taxon>
        <taxon>Actinomadura</taxon>
    </lineage>
</organism>
<keyword evidence="3" id="KW-0812">Transmembrane</keyword>
<comment type="caution">
    <text evidence="4">The sequence shown here is derived from an EMBL/GenBank/DDBJ whole genome shotgun (WGS) entry which is preliminary data.</text>
</comment>
<dbReference type="PANTHER" id="PTHR37042:SF4">
    <property type="entry name" value="OUTER MEMBRANE PROTEIN RV1973"/>
    <property type="match status" value="1"/>
</dbReference>
<dbReference type="RefSeq" id="WP_138640488.1">
    <property type="nucleotide sequence ID" value="NZ_JASWDG010000072.1"/>
</dbReference>
<evidence type="ECO:0000313" key="5">
    <source>
        <dbReference type="Proteomes" id="UP000305238"/>
    </source>
</evidence>
<dbReference type="OrthoDB" id="3472661at2"/>
<keyword evidence="5" id="KW-1185">Reference proteome</keyword>
<comment type="subcellular location">
    <subcellularLocation>
        <location evidence="1">Membrane</location>
    </subcellularLocation>
</comment>
<sequence length="186" mass="19896">MTEEAAAVPRGFARLIRWIRPAGYVLVAAATVLLGLSFWSLFQSGRGADHDLASARDDVTRTAVRDLALVNSIDPKVADLDMTHWMDVATGPFADALKRDMPNARAKFAKQKTPSHGRVTALAVTALDRSAGEATVLASVRIFTEPAAGAAQGTEQRKRYEVEMQRVGGIWKISSLKPLAPGGSGP</sequence>
<proteinExistence type="predicted"/>
<evidence type="ECO:0008006" key="6">
    <source>
        <dbReference type="Google" id="ProtNLM"/>
    </source>
</evidence>
<dbReference type="AlphaFoldDB" id="A0A5S4GC30"/>
<feature type="transmembrane region" description="Helical" evidence="3">
    <location>
        <begin position="21"/>
        <end position="42"/>
    </location>
</feature>
<dbReference type="PANTHER" id="PTHR37042">
    <property type="entry name" value="OUTER MEMBRANE PROTEIN RV1973"/>
    <property type="match status" value="1"/>
</dbReference>
<evidence type="ECO:0000256" key="2">
    <source>
        <dbReference type="ARBA" id="ARBA00023136"/>
    </source>
</evidence>
<evidence type="ECO:0000313" key="4">
    <source>
        <dbReference type="EMBL" id="TMR30575.1"/>
    </source>
</evidence>
<accession>A0A5S4GC30</accession>
<dbReference type="Proteomes" id="UP000305238">
    <property type="component" value="Unassembled WGS sequence"/>
</dbReference>